<dbReference type="AlphaFoldDB" id="A0A2P6RWZ8"/>
<evidence type="ECO:0000313" key="2">
    <source>
        <dbReference type="EMBL" id="PRQ50960.1"/>
    </source>
</evidence>
<feature type="compositionally biased region" description="Basic and acidic residues" evidence="1">
    <location>
        <begin position="36"/>
        <end position="53"/>
    </location>
</feature>
<dbReference type="EMBL" id="PDCK01000040">
    <property type="protein sequence ID" value="PRQ50960.1"/>
    <property type="molecule type" value="Genomic_DNA"/>
</dbReference>
<dbReference type="Proteomes" id="UP000238479">
    <property type="component" value="Chromosome 2"/>
</dbReference>
<reference evidence="2 3" key="1">
    <citation type="journal article" date="2018" name="Nat. Genet.">
        <title>The Rosa genome provides new insights in the design of modern roses.</title>
        <authorList>
            <person name="Bendahmane M."/>
        </authorList>
    </citation>
    <scope>NUCLEOTIDE SEQUENCE [LARGE SCALE GENOMIC DNA]</scope>
    <source>
        <strain evidence="3">cv. Old Blush</strain>
    </source>
</reference>
<evidence type="ECO:0000256" key="1">
    <source>
        <dbReference type="SAM" id="MobiDB-lite"/>
    </source>
</evidence>
<evidence type="ECO:0000313" key="3">
    <source>
        <dbReference type="Proteomes" id="UP000238479"/>
    </source>
</evidence>
<keyword evidence="3" id="KW-1185">Reference proteome</keyword>
<feature type="region of interest" description="Disordered" evidence="1">
    <location>
        <begin position="1"/>
        <end position="55"/>
    </location>
</feature>
<gene>
    <name evidence="2" type="ORF">RchiOBHm_Chr2g0139011</name>
</gene>
<name>A0A2P6RWZ8_ROSCH</name>
<proteinExistence type="predicted"/>
<accession>A0A2P6RWZ8</accession>
<protein>
    <submittedName>
        <fullName evidence="2">Uncharacterized protein</fullName>
    </submittedName>
</protein>
<organism evidence="2 3">
    <name type="scientific">Rosa chinensis</name>
    <name type="common">China rose</name>
    <dbReference type="NCBI Taxonomy" id="74649"/>
    <lineage>
        <taxon>Eukaryota</taxon>
        <taxon>Viridiplantae</taxon>
        <taxon>Streptophyta</taxon>
        <taxon>Embryophyta</taxon>
        <taxon>Tracheophyta</taxon>
        <taxon>Spermatophyta</taxon>
        <taxon>Magnoliopsida</taxon>
        <taxon>eudicotyledons</taxon>
        <taxon>Gunneridae</taxon>
        <taxon>Pentapetalae</taxon>
        <taxon>rosids</taxon>
        <taxon>fabids</taxon>
        <taxon>Rosales</taxon>
        <taxon>Rosaceae</taxon>
        <taxon>Rosoideae</taxon>
        <taxon>Rosoideae incertae sedis</taxon>
        <taxon>Rosa</taxon>
    </lineage>
</organism>
<feature type="region of interest" description="Disordered" evidence="1">
    <location>
        <begin position="79"/>
        <end position="100"/>
    </location>
</feature>
<dbReference type="Gramene" id="PRQ50960">
    <property type="protein sequence ID" value="PRQ50960"/>
    <property type="gene ID" value="RchiOBHm_Chr2g0139011"/>
</dbReference>
<sequence>MDSNFSGAIAKLRGASDDEISMGQRGDLMKLNSSEEPDRLGKKPGKDIPHPAKPDISAAAASINPKLAALSLGNRGKRLCSGPKGRISQRRNRKEKGASIGLGIKSKEPKAIGVSDKNNKKVAAVASSTSVVTERGGCQICGHDHQHIRCPYLEVVPPGGTVGPDYLVVCGECGYELKQPIPASCWSCGYFGGRVVGASTFDYSFRYHLDEYYIEVPVTAEYMDPGNYTDQKPVMAESLW</sequence>
<comment type="caution">
    <text evidence="2">The sequence shown here is derived from an EMBL/GenBank/DDBJ whole genome shotgun (WGS) entry which is preliminary data.</text>
</comment>